<keyword evidence="4" id="KW-1185">Reference proteome</keyword>
<dbReference type="Pfam" id="PF04434">
    <property type="entry name" value="SWIM"/>
    <property type="match status" value="1"/>
</dbReference>
<gene>
    <name evidence="3" type="ORF">SAMN05421803_10432</name>
</gene>
<keyword evidence="1" id="KW-0863">Zinc-finger</keyword>
<dbReference type="RefSeq" id="WP_073377626.1">
    <property type="nucleotide sequence ID" value="NZ_FQZK01000004.1"/>
</dbReference>
<organism evidence="3 4">
    <name type="scientific">Nocardiopsis flavescens</name>
    <dbReference type="NCBI Taxonomy" id="758803"/>
    <lineage>
        <taxon>Bacteria</taxon>
        <taxon>Bacillati</taxon>
        <taxon>Actinomycetota</taxon>
        <taxon>Actinomycetes</taxon>
        <taxon>Streptosporangiales</taxon>
        <taxon>Nocardiopsidaceae</taxon>
        <taxon>Nocardiopsis</taxon>
    </lineage>
</organism>
<dbReference type="OrthoDB" id="3677745at2"/>
<sequence>MTSLTRETLHDLAGRKSFERGLDYLGRVTGLLHRDDSVTATVSGTRRYRVRLDTGTRFSWDCDCPWAQEGNCCKHVVAVALVHLYEQEHGPTAPAAPDVEAHLRSLDRDELLALLLAEADRSPALSLDLQVRAAASAGDTAALRTLLEGALRLTSPVPWEQAADYARAVHSAVDAVGLLASSDRAEEAVELSGLLHTLTEDAEDMVEDPEGEVLAALEHLRDPTGP</sequence>
<reference evidence="3 4" key="1">
    <citation type="submission" date="2016-11" db="EMBL/GenBank/DDBJ databases">
        <authorList>
            <person name="Jaros S."/>
            <person name="Januszkiewicz K."/>
            <person name="Wedrychowicz H."/>
        </authorList>
    </citation>
    <scope>NUCLEOTIDE SEQUENCE [LARGE SCALE GENOMIC DNA]</scope>
    <source>
        <strain evidence="3 4">CGMCC 4.5723</strain>
    </source>
</reference>
<dbReference type="PROSITE" id="PS50966">
    <property type="entry name" value="ZF_SWIM"/>
    <property type="match status" value="1"/>
</dbReference>
<evidence type="ECO:0000313" key="3">
    <source>
        <dbReference type="EMBL" id="SHJ17118.1"/>
    </source>
</evidence>
<protein>
    <submittedName>
        <fullName evidence="3">SWIM zinc finger</fullName>
    </submittedName>
</protein>
<evidence type="ECO:0000259" key="2">
    <source>
        <dbReference type="PROSITE" id="PS50966"/>
    </source>
</evidence>
<accession>A0A1M6H4K8</accession>
<feature type="domain" description="SWIM-type" evidence="2">
    <location>
        <begin position="48"/>
        <end position="84"/>
    </location>
</feature>
<dbReference type="Proteomes" id="UP000184452">
    <property type="component" value="Unassembled WGS sequence"/>
</dbReference>
<proteinExistence type="predicted"/>
<evidence type="ECO:0000256" key="1">
    <source>
        <dbReference type="PROSITE-ProRule" id="PRU00325"/>
    </source>
</evidence>
<keyword evidence="1" id="KW-0862">Zinc</keyword>
<name>A0A1M6H4K8_9ACTN</name>
<dbReference type="STRING" id="758803.SAMN05421803_10432"/>
<dbReference type="GO" id="GO:0008270">
    <property type="term" value="F:zinc ion binding"/>
    <property type="evidence" value="ECO:0007669"/>
    <property type="project" value="UniProtKB-KW"/>
</dbReference>
<keyword evidence="1" id="KW-0479">Metal-binding</keyword>
<dbReference type="AlphaFoldDB" id="A0A1M6H4K8"/>
<dbReference type="InterPro" id="IPR007527">
    <property type="entry name" value="Znf_SWIM"/>
</dbReference>
<dbReference type="EMBL" id="FQZK01000004">
    <property type="protein sequence ID" value="SHJ17118.1"/>
    <property type="molecule type" value="Genomic_DNA"/>
</dbReference>
<evidence type="ECO:0000313" key="4">
    <source>
        <dbReference type="Proteomes" id="UP000184452"/>
    </source>
</evidence>